<dbReference type="Gene3D" id="3.40.710.10">
    <property type="entry name" value="DD-peptidase/beta-lactamase superfamily"/>
    <property type="match status" value="1"/>
</dbReference>
<dbReference type="PANTHER" id="PTHR46825:SF9">
    <property type="entry name" value="BETA-LACTAMASE-RELATED DOMAIN-CONTAINING PROTEIN"/>
    <property type="match status" value="1"/>
</dbReference>
<keyword evidence="3" id="KW-0378">Hydrolase</keyword>
<dbReference type="InterPro" id="IPR012338">
    <property type="entry name" value="Beta-lactam/transpept-like"/>
</dbReference>
<dbReference type="SUPFAM" id="SSF56601">
    <property type="entry name" value="beta-lactamase/transpeptidase-like"/>
    <property type="match status" value="1"/>
</dbReference>
<proteinExistence type="predicted"/>
<sequence length="392" mass="43650">MTGSSVYTIYDSPMKTSKTRQFYCGNIYFFLLPCLVLSTRIVQAQTSAAKVTGLLKAEMQTRHIPGLQLVVIRHRQIVLTQELGLASLEFKVPVSSGTLFSINSIAKVFTGTAVMQLEEQGKLKLDDPISCYLNDLPATWELVTIRQLLSHTSGLPDIEDDRTDGLVGNKGEGTAWEVVKTLPLTSRPGEKFNYIATNYLLAQRIIERLTGQPFENYIRMTQWKPAGLRKTVYGNSGDVTPQKSPTYTYYQLDRDKGERVPTKTLRQVNEIFPMSYRADAGVFSTATEMAHWLLALENGKLLKRRSIKTMWTPVGLNNGNYDGFDPPFNAYTLGWPVAVRKKHPAIAPIGGGRAVIINYPDDDLSVILFTNLSGCSPEVIAEKIAAVYLNSQ</sequence>
<reference evidence="3 4" key="1">
    <citation type="submission" date="2016-04" db="EMBL/GenBank/DDBJ databases">
        <authorList>
            <person name="Chen L."/>
            <person name="Zhuang W."/>
            <person name="Wang G."/>
        </authorList>
    </citation>
    <scope>NUCLEOTIDE SEQUENCE [LARGE SCALE GENOMIC DNA]</scope>
    <source>
        <strain evidence="4">GR20</strain>
    </source>
</reference>
<dbReference type="InterPro" id="IPR001466">
    <property type="entry name" value="Beta-lactam-related"/>
</dbReference>
<dbReference type="InterPro" id="IPR050491">
    <property type="entry name" value="AmpC-like"/>
</dbReference>
<name>A0ABX3NZ69_9BACT</name>
<dbReference type="Pfam" id="PF00144">
    <property type="entry name" value="Beta-lactamase"/>
    <property type="match status" value="1"/>
</dbReference>
<dbReference type="GO" id="GO:0016787">
    <property type="term" value="F:hydrolase activity"/>
    <property type="evidence" value="ECO:0007669"/>
    <property type="project" value="UniProtKB-KW"/>
</dbReference>
<evidence type="ECO:0000259" key="2">
    <source>
        <dbReference type="Pfam" id="PF00144"/>
    </source>
</evidence>
<protein>
    <submittedName>
        <fullName evidence="3">Serine hydrolase</fullName>
    </submittedName>
</protein>
<dbReference type="Proteomes" id="UP000192277">
    <property type="component" value="Unassembled WGS sequence"/>
</dbReference>
<keyword evidence="1" id="KW-0472">Membrane</keyword>
<keyword evidence="1" id="KW-0812">Transmembrane</keyword>
<evidence type="ECO:0000256" key="1">
    <source>
        <dbReference type="SAM" id="Phobius"/>
    </source>
</evidence>
<feature type="domain" description="Beta-lactamase-related" evidence="2">
    <location>
        <begin position="54"/>
        <end position="374"/>
    </location>
</feature>
<evidence type="ECO:0000313" key="4">
    <source>
        <dbReference type="Proteomes" id="UP000192277"/>
    </source>
</evidence>
<keyword evidence="4" id="KW-1185">Reference proteome</keyword>
<evidence type="ECO:0000313" key="3">
    <source>
        <dbReference type="EMBL" id="OQP50190.1"/>
    </source>
</evidence>
<organism evidence="3 4">
    <name type="scientific">Niastella koreensis</name>
    <dbReference type="NCBI Taxonomy" id="354356"/>
    <lineage>
        <taxon>Bacteria</taxon>
        <taxon>Pseudomonadati</taxon>
        <taxon>Bacteroidota</taxon>
        <taxon>Chitinophagia</taxon>
        <taxon>Chitinophagales</taxon>
        <taxon>Chitinophagaceae</taxon>
        <taxon>Niastella</taxon>
    </lineage>
</organism>
<accession>A0ABX3NZ69</accession>
<keyword evidence="1" id="KW-1133">Transmembrane helix</keyword>
<gene>
    <name evidence="3" type="ORF">A4D02_27565</name>
</gene>
<dbReference type="PANTHER" id="PTHR46825">
    <property type="entry name" value="D-ALANYL-D-ALANINE-CARBOXYPEPTIDASE/ENDOPEPTIDASE AMPH"/>
    <property type="match status" value="1"/>
</dbReference>
<feature type="transmembrane region" description="Helical" evidence="1">
    <location>
        <begin position="22"/>
        <end position="42"/>
    </location>
</feature>
<comment type="caution">
    <text evidence="3">The sequence shown here is derived from an EMBL/GenBank/DDBJ whole genome shotgun (WGS) entry which is preliminary data.</text>
</comment>
<dbReference type="EMBL" id="LWBO01000007">
    <property type="protein sequence ID" value="OQP50190.1"/>
    <property type="molecule type" value="Genomic_DNA"/>
</dbReference>